<dbReference type="InterPro" id="IPR013383">
    <property type="entry name" value="CRISPR-assoc_prot_DxTHG_CS"/>
</dbReference>
<dbReference type="AlphaFoldDB" id="A0A1B7LCD3"/>
<protein>
    <submittedName>
        <fullName evidence="1">CRISPR-associated protein</fullName>
    </submittedName>
</protein>
<dbReference type="Proteomes" id="UP000078532">
    <property type="component" value="Unassembled WGS sequence"/>
</dbReference>
<organism evidence="1 2">
    <name type="scientific">Desulfotomaculum copahuensis</name>
    <dbReference type="NCBI Taxonomy" id="1838280"/>
    <lineage>
        <taxon>Bacteria</taxon>
        <taxon>Bacillati</taxon>
        <taxon>Bacillota</taxon>
        <taxon>Clostridia</taxon>
        <taxon>Eubacteriales</taxon>
        <taxon>Desulfotomaculaceae</taxon>
        <taxon>Desulfotomaculum</taxon>
    </lineage>
</organism>
<reference evidence="1 2" key="1">
    <citation type="submission" date="2016-04" db="EMBL/GenBank/DDBJ databases">
        <authorList>
            <person name="Evans L.H."/>
            <person name="Alamgir A."/>
            <person name="Owens N."/>
            <person name="Weber N.D."/>
            <person name="Virtaneva K."/>
            <person name="Barbian K."/>
            <person name="Babar A."/>
            <person name="Rosenke K."/>
        </authorList>
    </citation>
    <scope>NUCLEOTIDE SEQUENCE [LARGE SCALE GENOMIC DNA]</scope>
    <source>
        <strain evidence="1 2">LMa1</strain>
    </source>
</reference>
<evidence type="ECO:0000313" key="1">
    <source>
        <dbReference type="EMBL" id="OAT80417.1"/>
    </source>
</evidence>
<proteinExistence type="predicted"/>
<dbReference type="InterPro" id="IPR011742">
    <property type="entry name" value="CRISPR-assoc_prot_TM1812"/>
</dbReference>
<comment type="caution">
    <text evidence="1">The sequence shown here is derived from an EMBL/GenBank/DDBJ whole genome shotgun (WGS) entry which is preliminary data.</text>
</comment>
<dbReference type="CDD" id="cd09732">
    <property type="entry name" value="Csx1_III-U"/>
    <property type="match status" value="1"/>
</dbReference>
<gene>
    <name evidence="1" type="ORF">A6M21_00640</name>
</gene>
<name>A0A1B7LCD3_9FIRM</name>
<dbReference type="NCBIfam" id="TIGR02221">
    <property type="entry name" value="cas_TM1812"/>
    <property type="match status" value="1"/>
</dbReference>
<dbReference type="STRING" id="1838280.A6M21_00640"/>
<dbReference type="EMBL" id="LYVF01000177">
    <property type="protein sequence ID" value="OAT80417.1"/>
    <property type="molecule type" value="Genomic_DNA"/>
</dbReference>
<sequence>MKKTLVTFIGTGKYSETTYLNDKVSAKTKYFPVVAAFLASPERILVAQTTEAREMHWESLRKELLERGLPEPEELSIPSGKTTAELWEIFRRIMAAVEGENEVVFDITHAFRAIPLISFLSVAYLKFVRGINITGLYYGAYEARDKEKEISPIFDLTGFCELLDWIVGVNTFVNYGAAQELGGLLRRAQRAKKMAGGTGRCELNRFGQLISGISDALLTVRPFEVLEKTTQLEKYRAGSELRQQLENDIQNWAPPFGMLLDQLLSDYLPFAGDKDHTKELNLQRQLEMIRWYVHRQYIPQALSLMRELVISEQMRRYGRLAKALDVDLREEFSKRLHDQIKNKTPLGNLWSRLPNLRNDVDHAGWRTDSMQAQKIMRQTKECLAFLEEYFRQEVEFQPERTDQEPTVLFSALGMSPGLLYTAIKRVEPDFLLVLTSRKAAAALDEILARAGYTGRHEVITITDPHTSFDQVAEVLAKVKQSLAGLPRYHLYINLTGGTTCLQYIISRAGKASTDTYAATTTVAMIDRRPAAEQRENPYALGEMVVVESNEMGLRFNE</sequence>
<evidence type="ECO:0000313" key="2">
    <source>
        <dbReference type="Proteomes" id="UP000078532"/>
    </source>
</evidence>
<accession>A0A1B7LCD3</accession>
<dbReference type="NCBIfam" id="TIGR02549">
    <property type="entry name" value="CRISPR_DxTHG"/>
    <property type="match status" value="1"/>
</dbReference>
<keyword evidence="2" id="KW-1185">Reference proteome</keyword>